<dbReference type="Proteomes" id="UP000292957">
    <property type="component" value="Unassembled WGS sequence"/>
</dbReference>
<sequence>MANMYYPLLALSSCLLVSVARADVTIYGLFGQTTAAPVQQGASSTSAPSTTFITVPGPPSYTGLAAYNPVYWEPPAIPNPPPPNTFAIGVPTDQNLMTGISIPQAGTFFGFSIEMSVANQLTSGLREHLLQKPPQGQLPAEYSRASCRAVFVLKRRDTVSKNLNVPFLNYMSIIAEKAGSVHIRVGGNTQETAFVVDSLADGKMIEKDKEDASNPTATPVLALTPDLLYMLANVSSLVNINWYLGIPFNDTANWRFQIAELGEAILGDRLLGFQAANEPDLYGQHGHRPLTYSPFDFFGEYALFTQAWQADGNVPVKNKIIAPSTSYAVWSPEQVWDTGFVEAYGQYLSHLAVEHYPADNCAVIFPNPQNPPRDPLQVLPTYLTHQAGLDFVQPYLNSTALAQQWGKPFLLFETNTASCGGFPGISDAFTSALWGIDHALQLANSNFSGALFHFGGQNVSYNPFTAAPTNESALHGWTTGPLFYSAVFVAEVMGKSNTTRIKDMGANNGNGQTPAYAVFENGQFSKMAMINYMTDPSGANDYTATIYVGGSGWNEPNGVPASVQVKYLLAPSTSEKDNITWAGQTLGGRFASDGRWKGEENIQTVPCDQNANSCTVKVPAPGAAIVYFSQDAQAAIAGESYSTYPTTVLTKTKNTVTIDPSVLATSNGDSGKSRLKNMGGTSQGGTNGAAGAVAPGVAALFAALAGVAVFRVTIR</sequence>
<dbReference type="SUPFAM" id="SSF51445">
    <property type="entry name" value="(Trans)glycosidases"/>
    <property type="match status" value="1"/>
</dbReference>
<dbReference type="PANTHER" id="PTHR36183">
    <property type="entry name" value="BETA-GLUCURONIDASE"/>
    <property type="match status" value="1"/>
</dbReference>
<reference evidence="4" key="1">
    <citation type="submission" date="2019-01" db="EMBL/GenBank/DDBJ databases">
        <title>Draft genome sequences of three monokaryotic isolates of the white-rot basidiomycete fungus Dichomitus squalens.</title>
        <authorList>
            <consortium name="DOE Joint Genome Institute"/>
            <person name="Lopez S.C."/>
            <person name="Andreopoulos B."/>
            <person name="Pangilinan J."/>
            <person name="Lipzen A."/>
            <person name="Riley R."/>
            <person name="Ahrendt S."/>
            <person name="Ng V."/>
            <person name="Barry K."/>
            <person name="Daum C."/>
            <person name="Grigoriev I.V."/>
            <person name="Hilden K.S."/>
            <person name="Makela M.R."/>
            <person name="de Vries R.P."/>
        </authorList>
    </citation>
    <scope>NUCLEOTIDE SEQUENCE [LARGE SCALE GENOMIC DNA]</scope>
    <source>
        <strain evidence="4">OM18370.1</strain>
    </source>
</reference>
<dbReference type="EMBL" id="ML143590">
    <property type="protein sequence ID" value="TBU21615.1"/>
    <property type="molecule type" value="Genomic_DNA"/>
</dbReference>
<dbReference type="Gene3D" id="3.20.20.80">
    <property type="entry name" value="Glycosidases"/>
    <property type="match status" value="1"/>
</dbReference>
<dbReference type="InterPro" id="IPR052974">
    <property type="entry name" value="GH79_Enzymes"/>
</dbReference>
<accession>A0A4Q9M499</accession>
<feature type="transmembrane region" description="Helical" evidence="1">
    <location>
        <begin position="692"/>
        <end position="714"/>
    </location>
</feature>
<gene>
    <name evidence="4" type="ORF">BD311DRAFT_800859</name>
</gene>
<keyword evidence="1" id="KW-0812">Transmembrane</keyword>
<feature type="domain" description="Beta-glucuronidase C-terminal" evidence="3">
    <location>
        <begin position="515"/>
        <end position="625"/>
    </location>
</feature>
<evidence type="ECO:0000256" key="2">
    <source>
        <dbReference type="SAM" id="SignalP"/>
    </source>
</evidence>
<organism evidence="4">
    <name type="scientific">Dichomitus squalens</name>
    <dbReference type="NCBI Taxonomy" id="114155"/>
    <lineage>
        <taxon>Eukaryota</taxon>
        <taxon>Fungi</taxon>
        <taxon>Dikarya</taxon>
        <taxon>Basidiomycota</taxon>
        <taxon>Agaricomycotina</taxon>
        <taxon>Agaricomycetes</taxon>
        <taxon>Polyporales</taxon>
        <taxon>Polyporaceae</taxon>
        <taxon>Dichomitus</taxon>
    </lineage>
</organism>
<keyword evidence="1" id="KW-1133">Transmembrane helix</keyword>
<protein>
    <recommendedName>
        <fullName evidence="3">Beta-glucuronidase C-terminal domain-containing protein</fullName>
    </recommendedName>
</protein>
<proteinExistence type="predicted"/>
<dbReference type="InterPro" id="IPR031728">
    <property type="entry name" value="GlcAase_C"/>
</dbReference>
<dbReference type="Gene3D" id="2.60.40.1180">
    <property type="entry name" value="Golgi alpha-mannosidase II"/>
    <property type="match status" value="1"/>
</dbReference>
<keyword evidence="1" id="KW-0472">Membrane</keyword>
<dbReference type="InterPro" id="IPR013780">
    <property type="entry name" value="Glyco_hydro_b"/>
</dbReference>
<feature type="chain" id="PRO_5020281069" description="Beta-glucuronidase C-terminal domain-containing protein" evidence="2">
    <location>
        <begin position="23"/>
        <end position="715"/>
    </location>
</feature>
<evidence type="ECO:0000256" key="1">
    <source>
        <dbReference type="SAM" id="Phobius"/>
    </source>
</evidence>
<dbReference type="OrthoDB" id="2796951at2759"/>
<dbReference type="InterPro" id="IPR017853">
    <property type="entry name" value="GH"/>
</dbReference>
<dbReference type="Pfam" id="PF16862">
    <property type="entry name" value="Glyco_hydro_79C"/>
    <property type="match status" value="1"/>
</dbReference>
<name>A0A4Q9M499_9APHY</name>
<dbReference type="AlphaFoldDB" id="A0A4Q9M499"/>
<evidence type="ECO:0000313" key="4">
    <source>
        <dbReference type="EMBL" id="TBU21615.1"/>
    </source>
</evidence>
<keyword evidence="2" id="KW-0732">Signal</keyword>
<dbReference type="PANTHER" id="PTHR36183:SF2">
    <property type="entry name" value="BETA-GLUCURONIDASE C-TERMINAL DOMAIN-CONTAINING PROTEIN"/>
    <property type="match status" value="1"/>
</dbReference>
<feature type="signal peptide" evidence="2">
    <location>
        <begin position="1"/>
        <end position="22"/>
    </location>
</feature>
<evidence type="ECO:0000259" key="3">
    <source>
        <dbReference type="Pfam" id="PF16862"/>
    </source>
</evidence>